<reference evidence="1" key="1">
    <citation type="submission" date="2023-03" db="EMBL/GenBank/DDBJ databases">
        <title>Chromosome-level genomes of two armyworms, Mythimna separata and Mythimna loreyi, provide insights into the biosynthesis and reception of sex pheromones.</title>
        <authorList>
            <person name="Zhao H."/>
        </authorList>
    </citation>
    <scope>NUCLEOTIDE SEQUENCE</scope>
    <source>
        <strain evidence="1">BeijingLab</strain>
    </source>
</reference>
<evidence type="ECO:0000313" key="2">
    <source>
        <dbReference type="Proteomes" id="UP001231649"/>
    </source>
</evidence>
<organism evidence="1 2">
    <name type="scientific">Mythimna loreyi</name>
    <dbReference type="NCBI Taxonomy" id="667449"/>
    <lineage>
        <taxon>Eukaryota</taxon>
        <taxon>Metazoa</taxon>
        <taxon>Ecdysozoa</taxon>
        <taxon>Arthropoda</taxon>
        <taxon>Hexapoda</taxon>
        <taxon>Insecta</taxon>
        <taxon>Pterygota</taxon>
        <taxon>Neoptera</taxon>
        <taxon>Endopterygota</taxon>
        <taxon>Lepidoptera</taxon>
        <taxon>Glossata</taxon>
        <taxon>Ditrysia</taxon>
        <taxon>Noctuoidea</taxon>
        <taxon>Noctuidae</taxon>
        <taxon>Noctuinae</taxon>
        <taxon>Hadenini</taxon>
        <taxon>Mythimna</taxon>
    </lineage>
</organism>
<sequence>MLRTCVFVLLSLVINYVEAQNQSYVYTSKMAQKCKEHICMDGYNYKTFYSVDSDNLKAIKKDSDTMFEMHLGIQATSNGHILLSPVLRPGFSDEVYEIVVGGGGNQFTELRRNLKRNARSSVKTPRILSSFEVRGFYIKISQGGLIEFGKEGEVLPLLTYIDVNPLEIKYFSFAAWTGVEAKFLYDCPTPGENGTEETSDSKEIEPPLSLSDQLKRSRLLYRLPWIPPKPTMDVKLGIKITNVKYDAFQSKLITAMSVVTSWTDDSMAWYPDKFNGTQSLKFRQGQIWRPKFYVFNSDNSAVFDARNSDLISMVYSGEATFHFQTKVYTWCVDSPPGLSKWPRDEYMCTIVIQPWEAHERINVEIIQPADTKMHIFSDIDNVIENDWEVTTKQVIIKPTAWNIVYFNDDNQTHQSDRLIISLQLKRRATAYNIIFYTPLMVLLSFLLMSFWSEPLTMSRIWFLAGCSIVISLGLCYIDFLVPSHTMPSILVLYTTVLMGVMLAMLIQALLMTSAVDKVRDTATMQKLMAAYIFRAIFCLPAYLRSSDRNGGYSLQEDDDAQSTPITRDVEEMESETQRTSGDKKDLAEVIDRILFVTYSITFAAMLIAHF</sequence>
<comment type="caution">
    <text evidence="1">The sequence shown here is derived from an EMBL/GenBank/DDBJ whole genome shotgun (WGS) entry which is preliminary data.</text>
</comment>
<name>A0ACC2Q660_9NEOP</name>
<protein>
    <submittedName>
        <fullName evidence="1">Uncharacterized protein</fullName>
    </submittedName>
</protein>
<gene>
    <name evidence="1" type="ORF">PYW08_010094</name>
</gene>
<accession>A0ACC2Q660</accession>
<dbReference type="Proteomes" id="UP001231649">
    <property type="component" value="Chromosome 25"/>
</dbReference>
<evidence type="ECO:0000313" key="1">
    <source>
        <dbReference type="EMBL" id="KAJ8708712.1"/>
    </source>
</evidence>
<keyword evidence="2" id="KW-1185">Reference proteome</keyword>
<dbReference type="EMBL" id="CM056801">
    <property type="protein sequence ID" value="KAJ8708712.1"/>
    <property type="molecule type" value="Genomic_DNA"/>
</dbReference>
<proteinExistence type="predicted"/>